<dbReference type="PANTHER" id="PTHR32182">
    <property type="entry name" value="DNA REPLICATION AND REPAIR PROTEIN RECF"/>
    <property type="match status" value="1"/>
</dbReference>
<keyword evidence="11 12" id="KW-0742">SOS response</keyword>
<dbReference type="Gene3D" id="3.40.50.300">
    <property type="entry name" value="P-loop containing nucleotide triphosphate hydrolases"/>
    <property type="match status" value="1"/>
</dbReference>
<evidence type="ECO:0000256" key="4">
    <source>
        <dbReference type="ARBA" id="ARBA00022490"/>
    </source>
</evidence>
<evidence type="ECO:0000256" key="8">
    <source>
        <dbReference type="ARBA" id="ARBA00022840"/>
    </source>
</evidence>
<dbReference type="PANTHER" id="PTHR32182:SF0">
    <property type="entry name" value="DNA REPLICATION AND REPAIR PROTEIN RECF"/>
    <property type="match status" value="1"/>
</dbReference>
<proteinExistence type="inferred from homology"/>
<dbReference type="InterPro" id="IPR018078">
    <property type="entry name" value="DNA-binding_RecF_CS"/>
</dbReference>
<dbReference type="GO" id="GO:0009432">
    <property type="term" value="P:SOS response"/>
    <property type="evidence" value="ECO:0007669"/>
    <property type="project" value="UniProtKB-UniRule"/>
</dbReference>
<organism evidence="15 16">
    <name type="scientific">Harryflintia acetispora</name>
    <dbReference type="NCBI Taxonomy" id="1849041"/>
    <lineage>
        <taxon>Bacteria</taxon>
        <taxon>Bacillati</taxon>
        <taxon>Bacillota</taxon>
        <taxon>Clostridia</taxon>
        <taxon>Eubacteriales</taxon>
        <taxon>Oscillospiraceae</taxon>
        <taxon>Harryflintia</taxon>
    </lineage>
</organism>
<evidence type="ECO:0000256" key="10">
    <source>
        <dbReference type="ARBA" id="ARBA00023204"/>
    </source>
</evidence>
<evidence type="ECO:0000313" key="15">
    <source>
        <dbReference type="EMBL" id="TCL45189.1"/>
    </source>
</evidence>
<evidence type="ECO:0000256" key="6">
    <source>
        <dbReference type="ARBA" id="ARBA00022741"/>
    </source>
</evidence>
<dbReference type="GO" id="GO:0006260">
    <property type="term" value="P:DNA replication"/>
    <property type="evidence" value="ECO:0007669"/>
    <property type="project" value="UniProtKB-UniRule"/>
</dbReference>
<evidence type="ECO:0000256" key="9">
    <source>
        <dbReference type="ARBA" id="ARBA00023125"/>
    </source>
</evidence>
<dbReference type="InterPro" id="IPR027417">
    <property type="entry name" value="P-loop_NTPase"/>
</dbReference>
<dbReference type="GO" id="GO:0000731">
    <property type="term" value="P:DNA synthesis involved in DNA repair"/>
    <property type="evidence" value="ECO:0007669"/>
    <property type="project" value="TreeGrafter"/>
</dbReference>
<evidence type="ECO:0000256" key="1">
    <source>
        <dbReference type="ARBA" id="ARBA00004496"/>
    </source>
</evidence>
<keyword evidence="8 12" id="KW-0067">ATP-binding</keyword>
<keyword evidence="5 12" id="KW-0235">DNA replication</keyword>
<comment type="similarity">
    <text evidence="2 12 13">Belongs to the RecF family.</text>
</comment>
<dbReference type="GO" id="GO:0003697">
    <property type="term" value="F:single-stranded DNA binding"/>
    <property type="evidence" value="ECO:0007669"/>
    <property type="project" value="UniProtKB-UniRule"/>
</dbReference>
<accession>A0A9X8Y9I0</accession>
<dbReference type="InterPro" id="IPR001238">
    <property type="entry name" value="DNA-binding_RecF"/>
</dbReference>
<comment type="caution">
    <text evidence="15">The sequence shown here is derived from an EMBL/GenBank/DDBJ whole genome shotgun (WGS) entry which is preliminary data.</text>
</comment>
<evidence type="ECO:0000256" key="3">
    <source>
        <dbReference type="ARBA" id="ARBA00020170"/>
    </source>
</evidence>
<name>A0A9X8Y9I0_9FIRM</name>
<evidence type="ECO:0000259" key="14">
    <source>
        <dbReference type="Pfam" id="PF02463"/>
    </source>
</evidence>
<evidence type="ECO:0000256" key="12">
    <source>
        <dbReference type="HAMAP-Rule" id="MF_00365"/>
    </source>
</evidence>
<comment type="function">
    <text evidence="12 13">The RecF protein is involved in DNA metabolism; it is required for DNA replication and normal SOS inducibility. RecF binds preferentially to single-stranded, linear DNA. It also seems to bind ATP.</text>
</comment>
<dbReference type="PROSITE" id="PS00618">
    <property type="entry name" value="RECF_2"/>
    <property type="match status" value="1"/>
</dbReference>
<dbReference type="SUPFAM" id="SSF52540">
    <property type="entry name" value="P-loop containing nucleoside triphosphate hydrolases"/>
    <property type="match status" value="1"/>
</dbReference>
<keyword evidence="16" id="KW-1185">Reference proteome</keyword>
<evidence type="ECO:0000256" key="11">
    <source>
        <dbReference type="ARBA" id="ARBA00023236"/>
    </source>
</evidence>
<keyword evidence="4 12" id="KW-0963">Cytoplasm</keyword>
<sequence length="369" mass="41542">MRIKRIALQNFRNIEQLELRPGEGINLIHGENAQGKTNLIEAVWLFSGMKSFRGARESEMVRFGQENARLTVEFFSEGRDQSASLTLGGKRGVWVNEIKRDAVSDLCGVLPAVVFSPVHLSLVKDGPSERRRFLDTAIGQLLPSYNSALSYYQKALFQRNALLRDVQYHSELLDTLEIWDQNLVRAGAQVMLLRQRYIARIGQAAKEVYEGISKGREEMNVFYQCSVEGYDPDWDLPKLRGELEKALRAHRAEDIRQGVTSVGIHRDDLAITLGGLSARLYGSQGQQRSCVLALKLAECGIIEESMGKVPVILLDDVMSELDHSRRDYLLNRIGERQVFITCCEEDIFHVLQSGRSFLIENGAIKGGEA</sequence>
<dbReference type="RefSeq" id="WP_132083499.1">
    <property type="nucleotide sequence ID" value="NZ_SLUK01000001.1"/>
</dbReference>
<dbReference type="NCBIfam" id="TIGR00611">
    <property type="entry name" value="recf"/>
    <property type="match status" value="1"/>
</dbReference>
<dbReference type="GO" id="GO:0005524">
    <property type="term" value="F:ATP binding"/>
    <property type="evidence" value="ECO:0007669"/>
    <property type="project" value="UniProtKB-UniRule"/>
</dbReference>
<dbReference type="PROSITE" id="PS00617">
    <property type="entry name" value="RECF_1"/>
    <property type="match status" value="1"/>
</dbReference>
<dbReference type="HAMAP" id="MF_00365">
    <property type="entry name" value="RecF"/>
    <property type="match status" value="1"/>
</dbReference>
<keyword evidence="7 12" id="KW-0227">DNA damage</keyword>
<evidence type="ECO:0000256" key="7">
    <source>
        <dbReference type="ARBA" id="ARBA00022763"/>
    </source>
</evidence>
<dbReference type="Proteomes" id="UP000294682">
    <property type="component" value="Unassembled WGS sequence"/>
</dbReference>
<gene>
    <name evidence="12" type="primary">recF</name>
    <name evidence="15" type="ORF">EDD78_101170</name>
</gene>
<evidence type="ECO:0000256" key="5">
    <source>
        <dbReference type="ARBA" id="ARBA00022705"/>
    </source>
</evidence>
<comment type="subcellular location">
    <subcellularLocation>
        <location evidence="1 12 13">Cytoplasm</location>
    </subcellularLocation>
</comment>
<dbReference type="GO" id="GO:0006302">
    <property type="term" value="P:double-strand break repair"/>
    <property type="evidence" value="ECO:0007669"/>
    <property type="project" value="TreeGrafter"/>
</dbReference>
<reference evidence="15 16" key="1">
    <citation type="submission" date="2019-03" db="EMBL/GenBank/DDBJ databases">
        <title>Genomic Encyclopedia of Type Strains, Phase IV (KMG-IV): sequencing the most valuable type-strain genomes for metagenomic binning, comparative biology and taxonomic classification.</title>
        <authorList>
            <person name="Goeker M."/>
        </authorList>
    </citation>
    <scope>NUCLEOTIDE SEQUENCE [LARGE SCALE GENOMIC DNA]</scope>
    <source>
        <strain evidence="15 16">DSM 100433</strain>
    </source>
</reference>
<dbReference type="Pfam" id="PF02463">
    <property type="entry name" value="SMC_N"/>
    <property type="match status" value="1"/>
</dbReference>
<dbReference type="Gene3D" id="1.20.1050.90">
    <property type="entry name" value="RecF/RecN/SMC, N-terminal domain"/>
    <property type="match status" value="1"/>
</dbReference>
<evidence type="ECO:0000256" key="13">
    <source>
        <dbReference type="RuleBase" id="RU000578"/>
    </source>
</evidence>
<keyword evidence="6 12" id="KW-0547">Nucleotide-binding</keyword>
<feature type="domain" description="RecF/RecN/SMC N-terminal" evidence="14">
    <location>
        <begin position="3"/>
        <end position="351"/>
    </location>
</feature>
<keyword evidence="9 12" id="KW-0238">DNA-binding</keyword>
<dbReference type="InterPro" id="IPR042174">
    <property type="entry name" value="RecF_2"/>
</dbReference>
<evidence type="ECO:0000256" key="2">
    <source>
        <dbReference type="ARBA" id="ARBA00008016"/>
    </source>
</evidence>
<feature type="binding site" evidence="12">
    <location>
        <begin position="30"/>
        <end position="37"/>
    </location>
    <ligand>
        <name>ATP</name>
        <dbReference type="ChEBI" id="CHEBI:30616"/>
    </ligand>
</feature>
<dbReference type="InterPro" id="IPR003395">
    <property type="entry name" value="RecF/RecN/SMC_N"/>
</dbReference>
<keyword evidence="10 12" id="KW-0234">DNA repair</keyword>
<dbReference type="GO" id="GO:0005737">
    <property type="term" value="C:cytoplasm"/>
    <property type="evidence" value="ECO:0007669"/>
    <property type="project" value="UniProtKB-SubCell"/>
</dbReference>
<dbReference type="EMBL" id="SLUK01000001">
    <property type="protein sequence ID" value="TCL45189.1"/>
    <property type="molecule type" value="Genomic_DNA"/>
</dbReference>
<protein>
    <recommendedName>
        <fullName evidence="3 12">DNA replication and repair protein RecF</fullName>
    </recommendedName>
</protein>
<dbReference type="AlphaFoldDB" id="A0A9X8Y9I0"/>
<evidence type="ECO:0000313" key="16">
    <source>
        <dbReference type="Proteomes" id="UP000294682"/>
    </source>
</evidence>